<dbReference type="AlphaFoldDB" id="A0A2T0FLK4"/>
<dbReference type="Gene3D" id="1.10.287.370">
    <property type="match status" value="1"/>
</dbReference>
<dbReference type="PIRSF" id="PIRSF016477">
    <property type="entry name" value="Prefoldin_subunit_4"/>
    <property type="match status" value="1"/>
</dbReference>
<dbReference type="GO" id="GO:0006457">
    <property type="term" value="P:protein folding"/>
    <property type="evidence" value="ECO:0007669"/>
    <property type="project" value="UniProtKB-UniRule"/>
</dbReference>
<keyword evidence="2 4" id="KW-0143">Chaperone</keyword>
<dbReference type="InterPro" id="IPR002777">
    <property type="entry name" value="PFD_beta-like"/>
</dbReference>
<dbReference type="InterPro" id="IPR016661">
    <property type="entry name" value="PFDN4"/>
</dbReference>
<comment type="similarity">
    <text evidence="1 4">Belongs to the prefoldin subunit beta family.</text>
</comment>
<dbReference type="GO" id="GO:0016272">
    <property type="term" value="C:prefoldin complex"/>
    <property type="evidence" value="ECO:0007669"/>
    <property type="project" value="UniProtKB-UniRule"/>
</dbReference>
<evidence type="ECO:0000313" key="5">
    <source>
        <dbReference type="EMBL" id="PRT55855.1"/>
    </source>
</evidence>
<sequence>MSEVAWEDQKKINEFSKLNTQLSQHEQALKNLAQDKELIDDVSLELELVDEDELVPYKIGDALVSLPQREVMERLEREHEELDEKISKRQADADACSERMTELKSQLYAKFGKSINLERD</sequence>
<name>A0A2T0FLK4_9ASCO</name>
<dbReference type="FunFam" id="1.10.287.370:FF:000005">
    <property type="entry name" value="Prefoldin subunit 4"/>
    <property type="match status" value="1"/>
</dbReference>
<protein>
    <recommendedName>
        <fullName evidence="4">Prefoldin subunit 4</fullName>
    </recommendedName>
</protein>
<comment type="caution">
    <text evidence="5">The sequence shown here is derived from an EMBL/GenBank/DDBJ whole genome shotgun (WGS) entry which is preliminary data.</text>
</comment>
<dbReference type="SUPFAM" id="SSF46579">
    <property type="entry name" value="Prefoldin"/>
    <property type="match status" value="1"/>
</dbReference>
<comment type="subunit">
    <text evidence="4">Heterohexamer of two PFD-alpha type and four PFD-beta type subunits.</text>
</comment>
<dbReference type="PANTHER" id="PTHR21100">
    <property type="entry name" value="PREFOLDIN SUBUNIT 4"/>
    <property type="match status" value="1"/>
</dbReference>
<accession>A0A2T0FLK4</accession>
<proteinExistence type="inferred from homology"/>
<keyword evidence="6" id="KW-1185">Reference proteome</keyword>
<dbReference type="OrthoDB" id="10250441at2759"/>
<dbReference type="EMBL" id="NDIQ01000022">
    <property type="protein sequence ID" value="PRT55855.1"/>
    <property type="molecule type" value="Genomic_DNA"/>
</dbReference>
<dbReference type="STRING" id="45607.A0A2T0FLK4"/>
<evidence type="ECO:0000256" key="4">
    <source>
        <dbReference type="PIRNR" id="PIRNR016477"/>
    </source>
</evidence>
<dbReference type="GeneID" id="36517223"/>
<evidence type="ECO:0000256" key="3">
    <source>
        <dbReference type="ARBA" id="ARBA00024667"/>
    </source>
</evidence>
<evidence type="ECO:0000313" key="6">
    <source>
        <dbReference type="Proteomes" id="UP000238350"/>
    </source>
</evidence>
<dbReference type="CDD" id="cd23165">
    <property type="entry name" value="Prefoldin_4"/>
    <property type="match status" value="1"/>
</dbReference>
<dbReference type="InterPro" id="IPR009053">
    <property type="entry name" value="Prefoldin"/>
</dbReference>
<dbReference type="Pfam" id="PF01920">
    <property type="entry name" value="Prefoldin_2"/>
    <property type="match status" value="1"/>
</dbReference>
<reference evidence="5 6" key="1">
    <citation type="submission" date="2017-04" db="EMBL/GenBank/DDBJ databases">
        <title>Genome sequencing of [Candida] sorbophila.</title>
        <authorList>
            <person name="Ahn J.O."/>
        </authorList>
    </citation>
    <scope>NUCLEOTIDE SEQUENCE [LARGE SCALE GENOMIC DNA]</scope>
    <source>
        <strain evidence="5 6">DS02</strain>
    </source>
</reference>
<evidence type="ECO:0000256" key="2">
    <source>
        <dbReference type="ARBA" id="ARBA00023186"/>
    </source>
</evidence>
<gene>
    <name evidence="5" type="ORF">B9G98_03475</name>
</gene>
<dbReference type="GO" id="GO:0005737">
    <property type="term" value="C:cytoplasm"/>
    <property type="evidence" value="ECO:0007669"/>
    <property type="project" value="TreeGrafter"/>
</dbReference>
<dbReference type="GO" id="GO:0051082">
    <property type="term" value="F:unfolded protein binding"/>
    <property type="evidence" value="ECO:0007669"/>
    <property type="project" value="InterPro"/>
</dbReference>
<comment type="function">
    <text evidence="3 4">Binds specifically to cytosolic chaperonin (c-CPN) and transfers target proteins to it. Binds to nascent polypeptide chain and promotes folding in an environment in which there are many competing pathways for nonnative proteins.</text>
</comment>
<dbReference type="Proteomes" id="UP000238350">
    <property type="component" value="Unassembled WGS sequence"/>
</dbReference>
<organism evidence="5 6">
    <name type="scientific">Wickerhamiella sorbophila</name>
    <dbReference type="NCBI Taxonomy" id="45607"/>
    <lineage>
        <taxon>Eukaryota</taxon>
        <taxon>Fungi</taxon>
        <taxon>Dikarya</taxon>
        <taxon>Ascomycota</taxon>
        <taxon>Saccharomycotina</taxon>
        <taxon>Dipodascomycetes</taxon>
        <taxon>Dipodascales</taxon>
        <taxon>Trichomonascaceae</taxon>
        <taxon>Wickerhamiella</taxon>
    </lineage>
</organism>
<dbReference type="RefSeq" id="XP_024665800.1">
    <property type="nucleotide sequence ID" value="XM_024810032.1"/>
</dbReference>
<evidence type="ECO:0000256" key="1">
    <source>
        <dbReference type="ARBA" id="ARBA00008045"/>
    </source>
</evidence>
<dbReference type="PANTHER" id="PTHR21100:SF9">
    <property type="entry name" value="PREFOLDIN SUBUNIT 4"/>
    <property type="match status" value="1"/>
</dbReference>